<name>A0A931CTR4_9MICC</name>
<accession>A0A931CTR4</accession>
<dbReference type="EMBL" id="JADNYM010000021">
    <property type="protein sequence ID" value="MBG0740761.1"/>
    <property type="molecule type" value="Genomic_DNA"/>
</dbReference>
<evidence type="ECO:0000313" key="1">
    <source>
        <dbReference type="EMBL" id="MBG0740761.1"/>
    </source>
</evidence>
<organism evidence="1 2">
    <name type="scientific">Arthrobacter terrae</name>
    <dbReference type="NCBI Taxonomy" id="2935737"/>
    <lineage>
        <taxon>Bacteria</taxon>
        <taxon>Bacillati</taxon>
        <taxon>Actinomycetota</taxon>
        <taxon>Actinomycetes</taxon>
        <taxon>Micrococcales</taxon>
        <taxon>Micrococcaceae</taxon>
        <taxon>Arthrobacter</taxon>
    </lineage>
</organism>
<dbReference type="RefSeq" id="WP_196397700.1">
    <property type="nucleotide sequence ID" value="NZ_JADNYM010000021.1"/>
</dbReference>
<dbReference type="AlphaFoldDB" id="A0A931CTR4"/>
<protein>
    <submittedName>
        <fullName evidence="1">Uncharacterized protein</fullName>
    </submittedName>
</protein>
<reference evidence="1 2" key="1">
    <citation type="submission" date="2020-11" db="EMBL/GenBank/DDBJ databases">
        <title>Arthrobacter antarcticus sp. nov., isolated from Antarctic Soil.</title>
        <authorList>
            <person name="Li J."/>
        </authorList>
    </citation>
    <scope>NUCLEOTIDE SEQUENCE [LARGE SCALE GENOMIC DNA]</scope>
    <source>
        <strain evidence="1 2">Z1-20</strain>
    </source>
</reference>
<gene>
    <name evidence="1" type="ORF">IV500_15405</name>
</gene>
<evidence type="ECO:0000313" key="2">
    <source>
        <dbReference type="Proteomes" id="UP000655366"/>
    </source>
</evidence>
<dbReference type="Proteomes" id="UP000655366">
    <property type="component" value="Unassembled WGS sequence"/>
</dbReference>
<proteinExistence type="predicted"/>
<comment type="caution">
    <text evidence="1">The sequence shown here is derived from an EMBL/GenBank/DDBJ whole genome shotgun (WGS) entry which is preliminary data.</text>
</comment>
<sequence length="203" mass="21600">MVFTGRIAGLGTTSGLRAVVGMWAQSPFGPFADVMVEMRSGHRMLLAPSAEIADFVSSTYGFDETLLVPVTASLDAWNETKILVVEAGPLRIRADVGARSILGYAAALLPRRLAVHPGWLRAVSPVAARLSPGVRTAGSAQDGRREFYGVTDIWRIDSAVVSWDGCDAGGLAQIRPPVRFGFSSVPSRPSVATVQTTVLMEQS</sequence>
<keyword evidence="2" id="KW-1185">Reference proteome</keyword>